<keyword evidence="3" id="KW-0804">Transcription</keyword>
<dbReference type="InterPro" id="IPR009057">
    <property type="entry name" value="Homeodomain-like_sf"/>
</dbReference>
<reference evidence="6 7" key="1">
    <citation type="journal article" date="2014" name="Int. J. Syst. Evol. Microbiol.">
        <title>Complete genome sequence of Corynebacterium casei LMG S-19264T (=DSM 44701T), isolated from a smear-ripened cheese.</title>
        <authorList>
            <consortium name="US DOE Joint Genome Institute (JGI-PGF)"/>
            <person name="Walter F."/>
            <person name="Albersmeier A."/>
            <person name="Kalinowski J."/>
            <person name="Ruckert C."/>
        </authorList>
    </citation>
    <scope>NUCLEOTIDE SEQUENCE [LARGE SCALE GENOMIC DNA]</scope>
    <source>
        <strain evidence="6 7">CGMCC 1.15286</strain>
    </source>
</reference>
<evidence type="ECO:0000256" key="1">
    <source>
        <dbReference type="ARBA" id="ARBA00023015"/>
    </source>
</evidence>
<dbReference type="Proteomes" id="UP000600247">
    <property type="component" value="Unassembled WGS sequence"/>
</dbReference>
<gene>
    <name evidence="6" type="ORF">GCM10010918_49080</name>
</gene>
<dbReference type="InterPro" id="IPR036271">
    <property type="entry name" value="Tet_transcr_reg_TetR-rel_C_sf"/>
</dbReference>
<dbReference type="PANTHER" id="PTHR47506">
    <property type="entry name" value="TRANSCRIPTIONAL REGULATORY PROTEIN"/>
    <property type="match status" value="1"/>
</dbReference>
<dbReference type="PROSITE" id="PS50977">
    <property type="entry name" value="HTH_TETR_2"/>
    <property type="match status" value="1"/>
</dbReference>
<evidence type="ECO:0000256" key="4">
    <source>
        <dbReference type="PROSITE-ProRule" id="PRU00335"/>
    </source>
</evidence>
<dbReference type="AlphaFoldDB" id="A0A917HNB1"/>
<dbReference type="EMBL" id="BMHY01000014">
    <property type="protein sequence ID" value="GGG85320.1"/>
    <property type="molecule type" value="Genomic_DNA"/>
</dbReference>
<dbReference type="PANTHER" id="PTHR47506:SF1">
    <property type="entry name" value="HTH-TYPE TRANSCRIPTIONAL REGULATOR YJDC"/>
    <property type="match status" value="1"/>
</dbReference>
<dbReference type="InterPro" id="IPR001647">
    <property type="entry name" value="HTH_TetR"/>
</dbReference>
<dbReference type="Pfam" id="PF00440">
    <property type="entry name" value="TetR_N"/>
    <property type="match status" value="1"/>
</dbReference>
<keyword evidence="2 4" id="KW-0238">DNA-binding</keyword>
<comment type="caution">
    <text evidence="6">The sequence shown here is derived from an EMBL/GenBank/DDBJ whole genome shotgun (WGS) entry which is preliminary data.</text>
</comment>
<dbReference type="Gene3D" id="1.10.357.10">
    <property type="entry name" value="Tetracycline Repressor, domain 2"/>
    <property type="match status" value="1"/>
</dbReference>
<dbReference type="Gene3D" id="1.10.10.60">
    <property type="entry name" value="Homeodomain-like"/>
    <property type="match status" value="1"/>
</dbReference>
<keyword evidence="1" id="KW-0805">Transcription regulation</keyword>
<protein>
    <submittedName>
        <fullName evidence="6">TetR family transcriptional regulator</fullName>
    </submittedName>
</protein>
<feature type="domain" description="HTH tetR-type" evidence="5">
    <location>
        <begin position="1"/>
        <end position="48"/>
    </location>
</feature>
<dbReference type="SUPFAM" id="SSF46689">
    <property type="entry name" value="Homeodomain-like"/>
    <property type="match status" value="1"/>
</dbReference>
<dbReference type="GO" id="GO:0003677">
    <property type="term" value="F:DNA binding"/>
    <property type="evidence" value="ECO:0007669"/>
    <property type="project" value="UniProtKB-UniRule"/>
</dbReference>
<evidence type="ECO:0000313" key="7">
    <source>
        <dbReference type="Proteomes" id="UP000600247"/>
    </source>
</evidence>
<feature type="DNA-binding region" description="H-T-H motif" evidence="4">
    <location>
        <begin position="11"/>
        <end position="30"/>
    </location>
</feature>
<evidence type="ECO:0000256" key="2">
    <source>
        <dbReference type="ARBA" id="ARBA00023125"/>
    </source>
</evidence>
<sequence>MFADSGYEGTSMSEIAKAVGIKTPSIYAHFKSKEQLFLQLTEEGKAEEQEAFQKCLKQSEEMAAKERIEQAFDFFTDFSQLTAGQSFLKRSMMVPPRHLRDQLRINFMAYESELNVHLEQLFIQGIEEGLFPRQDVKRMVAQFYNAIDGLMVEYQIYDDLLFHDRKRIIGESLMRMWTAAATT</sequence>
<proteinExistence type="predicted"/>
<accession>A0A917HNB1</accession>
<organism evidence="6 7">
    <name type="scientific">Paenibacillus radicis</name>
    <name type="common">ex Gao et al. 2016</name>
    <dbReference type="NCBI Taxonomy" id="1737354"/>
    <lineage>
        <taxon>Bacteria</taxon>
        <taxon>Bacillati</taxon>
        <taxon>Bacillota</taxon>
        <taxon>Bacilli</taxon>
        <taxon>Bacillales</taxon>
        <taxon>Paenibacillaceae</taxon>
        <taxon>Paenibacillus</taxon>
    </lineage>
</organism>
<evidence type="ECO:0000313" key="6">
    <source>
        <dbReference type="EMBL" id="GGG85320.1"/>
    </source>
</evidence>
<dbReference type="SUPFAM" id="SSF48498">
    <property type="entry name" value="Tetracyclin repressor-like, C-terminal domain"/>
    <property type="match status" value="1"/>
</dbReference>
<name>A0A917HNB1_9BACL</name>
<keyword evidence="7" id="KW-1185">Reference proteome</keyword>
<evidence type="ECO:0000256" key="3">
    <source>
        <dbReference type="ARBA" id="ARBA00023163"/>
    </source>
</evidence>
<evidence type="ECO:0000259" key="5">
    <source>
        <dbReference type="PROSITE" id="PS50977"/>
    </source>
</evidence>